<dbReference type="STRING" id="1280514.AXFE_29760"/>
<evidence type="ECO:0000259" key="1">
    <source>
        <dbReference type="PROSITE" id="PS51704"/>
    </source>
</evidence>
<dbReference type="Pfam" id="PF03009">
    <property type="entry name" value="GDPD"/>
    <property type="match status" value="1"/>
</dbReference>
<evidence type="ECO:0000313" key="3">
    <source>
        <dbReference type="Proteomes" id="UP000032360"/>
    </source>
</evidence>
<dbReference type="SUPFAM" id="SSF51695">
    <property type="entry name" value="PLC-like phosphodiesterases"/>
    <property type="match status" value="1"/>
</dbReference>
<dbReference type="GO" id="GO:0008889">
    <property type="term" value="F:glycerophosphodiester phosphodiesterase activity"/>
    <property type="evidence" value="ECO:0007669"/>
    <property type="project" value="UniProtKB-EC"/>
</dbReference>
<keyword evidence="3" id="KW-1185">Reference proteome</keyword>
<dbReference type="InterPro" id="IPR030395">
    <property type="entry name" value="GP_PDE_dom"/>
</dbReference>
<dbReference type="EMBL" id="JXYS01000095">
    <property type="protein sequence ID" value="KJF16175.1"/>
    <property type="molecule type" value="Genomic_DNA"/>
</dbReference>
<dbReference type="Gene3D" id="3.20.20.190">
    <property type="entry name" value="Phosphatidylinositol (PI) phosphodiesterase"/>
    <property type="match status" value="1"/>
</dbReference>
<keyword evidence="2" id="KW-0378">Hydrolase</keyword>
<name>A0A0D8HDY9_9ACTN</name>
<evidence type="ECO:0000313" key="2">
    <source>
        <dbReference type="EMBL" id="KJF16175.1"/>
    </source>
</evidence>
<dbReference type="PATRIC" id="fig|1280514.3.peg.3936"/>
<dbReference type="CDD" id="cd08561">
    <property type="entry name" value="GDPD_cytoplasmic_ScUgpQ2_like"/>
    <property type="match status" value="1"/>
</dbReference>
<dbReference type="OrthoDB" id="9758957at2"/>
<dbReference type="PANTHER" id="PTHR46211">
    <property type="entry name" value="GLYCEROPHOSPHORYL DIESTER PHOSPHODIESTERASE"/>
    <property type="match status" value="1"/>
</dbReference>
<dbReference type="GO" id="GO:0006629">
    <property type="term" value="P:lipid metabolic process"/>
    <property type="evidence" value="ECO:0007669"/>
    <property type="project" value="InterPro"/>
</dbReference>
<feature type="domain" description="GP-PDE" evidence="1">
    <location>
        <begin position="10"/>
        <end position="281"/>
    </location>
</feature>
<dbReference type="InterPro" id="IPR017946">
    <property type="entry name" value="PLC-like_Pdiesterase_TIM-brl"/>
</dbReference>
<dbReference type="Proteomes" id="UP000032360">
    <property type="component" value="Unassembled WGS sequence"/>
</dbReference>
<sequence>MANKWLEQRVIGYAHQGGAFEAPASTFYAMDNAIKLGMTGLELDIHRSADGVLIVMHDESVDRTSSGEGRVSDLTWEELSALDNSYWFVPDSMEANSVGHPPKDYVYRGLAPENPEFGIALFSEILERYKDVYINVDIKQASPNSLPYETQVVDEIVAGGAIDRVMVASFRDSSLFAVRKYNSEISTSAGPGEVSEFYFALLNSFKSAVAVALAVPYVAFQIPHFYGEIELATKEFIDAAHAADKAVHVWTINDPAEVELLLERGADGIISDCPSVVSKVIPRK</sequence>
<dbReference type="AlphaFoldDB" id="A0A0D8HDY9"/>
<dbReference type="PANTHER" id="PTHR46211:SF14">
    <property type="entry name" value="GLYCEROPHOSPHODIESTER PHOSPHODIESTERASE"/>
    <property type="match status" value="1"/>
</dbReference>
<organism evidence="2 3">
    <name type="scientific">Acidithrix ferrooxidans</name>
    <dbReference type="NCBI Taxonomy" id="1280514"/>
    <lineage>
        <taxon>Bacteria</taxon>
        <taxon>Bacillati</taxon>
        <taxon>Actinomycetota</taxon>
        <taxon>Acidimicrobiia</taxon>
        <taxon>Acidimicrobiales</taxon>
        <taxon>Acidimicrobiaceae</taxon>
        <taxon>Acidithrix</taxon>
    </lineage>
</organism>
<protein>
    <submittedName>
        <fullName evidence="2">Glycerophosphoryl diester phosphodiesterase</fullName>
        <ecNumber evidence="2">3.1.4.46</ecNumber>
    </submittedName>
</protein>
<dbReference type="RefSeq" id="WP_052606649.1">
    <property type="nucleotide sequence ID" value="NZ_JXYS01000095.1"/>
</dbReference>
<dbReference type="PROSITE" id="PS51704">
    <property type="entry name" value="GP_PDE"/>
    <property type="match status" value="1"/>
</dbReference>
<reference evidence="2 3" key="1">
    <citation type="submission" date="2015-01" db="EMBL/GenBank/DDBJ databases">
        <title>Draft genome of the acidophilic iron oxidizer Acidithrix ferrooxidans strain Py-F3.</title>
        <authorList>
            <person name="Poehlein A."/>
            <person name="Eisen S."/>
            <person name="Schloemann M."/>
            <person name="Johnson B.D."/>
            <person name="Daniel R."/>
            <person name="Muehling M."/>
        </authorList>
    </citation>
    <scope>NUCLEOTIDE SEQUENCE [LARGE SCALE GENOMIC DNA]</scope>
    <source>
        <strain evidence="2 3">Py-F3</strain>
    </source>
</reference>
<proteinExistence type="predicted"/>
<accession>A0A0D8HDY9</accession>
<comment type="caution">
    <text evidence="2">The sequence shown here is derived from an EMBL/GenBank/DDBJ whole genome shotgun (WGS) entry which is preliminary data.</text>
</comment>
<gene>
    <name evidence="2" type="primary">ugpQ1</name>
    <name evidence="2" type="ORF">AXFE_29760</name>
</gene>
<dbReference type="EC" id="3.1.4.46" evidence="2"/>